<proteinExistence type="predicted"/>
<dbReference type="AlphaFoldDB" id="A0A1F7I7Q2"/>
<dbReference type="InterPro" id="IPR022148">
    <property type="entry name" value="CopG_antitoxin"/>
</dbReference>
<gene>
    <name evidence="1" type="ORF">A3A74_06190</name>
</gene>
<name>A0A1F7I7Q2_9BACT</name>
<evidence type="ECO:0000313" key="1">
    <source>
        <dbReference type="EMBL" id="OGK39396.1"/>
    </source>
</evidence>
<dbReference type="Pfam" id="PF12441">
    <property type="entry name" value="CopG_antitoxin"/>
    <property type="match status" value="1"/>
</dbReference>
<protein>
    <submittedName>
        <fullName evidence="1">Uncharacterized protein</fullName>
    </submittedName>
</protein>
<dbReference type="EMBL" id="MGAF01000051">
    <property type="protein sequence ID" value="OGK39396.1"/>
    <property type="molecule type" value="Genomic_DNA"/>
</dbReference>
<reference evidence="1 2" key="1">
    <citation type="journal article" date="2016" name="Nat. Commun.">
        <title>Thousands of microbial genomes shed light on interconnected biogeochemical processes in an aquifer system.</title>
        <authorList>
            <person name="Anantharaman K."/>
            <person name="Brown C.T."/>
            <person name="Hug L.A."/>
            <person name="Sharon I."/>
            <person name="Castelle C.J."/>
            <person name="Probst A.J."/>
            <person name="Thomas B.C."/>
            <person name="Singh A."/>
            <person name="Wilkins M.J."/>
            <person name="Karaoz U."/>
            <person name="Brodie E.L."/>
            <person name="Williams K.H."/>
            <person name="Hubbard S.S."/>
            <person name="Banfield J.F."/>
        </authorList>
    </citation>
    <scope>NUCLEOTIDE SEQUENCE [LARGE SCALE GENOMIC DNA]</scope>
</reference>
<sequence>MKNLKKIPYFKTEKEEREWWQTHDSTEYVDWSKAKRVRFPNLRLSSRPITIRLTNDLIERLKLKAHQRDLPYQTYIKLLLYESLDESEDNKKFILRDKKKNYKVTKREK</sequence>
<evidence type="ECO:0000313" key="2">
    <source>
        <dbReference type="Proteomes" id="UP000179270"/>
    </source>
</evidence>
<accession>A0A1F7I7Q2</accession>
<organism evidence="1 2">
    <name type="scientific">Candidatus Roizmanbacteria bacterium RIFCSPLOWO2_01_FULL_35_13</name>
    <dbReference type="NCBI Taxonomy" id="1802055"/>
    <lineage>
        <taxon>Bacteria</taxon>
        <taxon>Candidatus Roizmaniibacteriota</taxon>
    </lineage>
</organism>
<dbReference type="STRING" id="1802055.A3A74_06190"/>
<dbReference type="Proteomes" id="UP000179270">
    <property type="component" value="Unassembled WGS sequence"/>
</dbReference>
<comment type="caution">
    <text evidence="1">The sequence shown here is derived from an EMBL/GenBank/DDBJ whole genome shotgun (WGS) entry which is preliminary data.</text>
</comment>